<evidence type="ECO:0000313" key="1">
    <source>
        <dbReference type="EMBL" id="OAD40324.1"/>
    </source>
</evidence>
<comment type="caution">
    <text evidence="1">The sequence shown here is derived from an EMBL/GenBank/DDBJ whole genome shotgun (WGS) entry which is preliminary data.</text>
</comment>
<accession>A0A176SXA3</accession>
<dbReference type="OrthoDB" id="1160422at2"/>
<keyword evidence="2" id="KW-1185">Reference proteome</keyword>
<dbReference type="AlphaFoldDB" id="A0A176SXA3"/>
<reference evidence="1 2" key="1">
    <citation type="submission" date="2016-02" db="EMBL/GenBank/DDBJ databases">
        <title>Draft genome sequence of Polaribacter atrinae KACC17473.</title>
        <authorList>
            <person name="Shin S.-K."/>
            <person name="Yi H."/>
        </authorList>
    </citation>
    <scope>NUCLEOTIDE SEQUENCE [LARGE SCALE GENOMIC DNA]</scope>
    <source>
        <strain evidence="1 2">KACC 17473</strain>
    </source>
</reference>
<proteinExistence type="predicted"/>
<name>A0A176SXA3_9FLAO</name>
<organism evidence="1 2">
    <name type="scientific">Polaribacter atrinae</name>
    <dbReference type="NCBI Taxonomy" id="1333662"/>
    <lineage>
        <taxon>Bacteria</taxon>
        <taxon>Pseudomonadati</taxon>
        <taxon>Bacteroidota</taxon>
        <taxon>Flavobacteriia</taxon>
        <taxon>Flavobacteriales</taxon>
        <taxon>Flavobacteriaceae</taxon>
    </lineage>
</organism>
<evidence type="ECO:0000313" key="2">
    <source>
        <dbReference type="Proteomes" id="UP000076923"/>
    </source>
</evidence>
<dbReference type="Proteomes" id="UP000076923">
    <property type="component" value="Unassembled WGS sequence"/>
</dbReference>
<dbReference type="EMBL" id="LVWE01000090">
    <property type="protein sequence ID" value="OAD40324.1"/>
    <property type="molecule type" value="Genomic_DNA"/>
</dbReference>
<gene>
    <name evidence="1" type="ORF">LPB303_16895</name>
</gene>
<dbReference type="RefSeq" id="WP_068453058.1">
    <property type="nucleotide sequence ID" value="NZ_CANKUV010000029.1"/>
</dbReference>
<protein>
    <submittedName>
        <fullName evidence="1">Uncharacterized protein</fullName>
    </submittedName>
</protein>
<sequence length="160" mass="18793">MKTIKVDLDFLEFIKTGKFGFIKLGENKTEIESQGLPAENWINGKSKENSRIWRYGNIEFHFNEKNELIQIFNDYISEINGGESFFISDFWIFPNNGEKPSLLKTMKELNFLNIDFMKKTYEVGIIEIKLKNGVYFSFYGNKENKTESPNNWKMCVIGKK</sequence>